<accession>A0A7G1H0T0</accession>
<comment type="cofactor">
    <cofactor evidence="5">
        <name>pyridoxal 5'-phosphate</name>
        <dbReference type="ChEBI" id="CHEBI:597326"/>
    </cofactor>
    <text evidence="5">Binds 1 pyridoxal phosphate per subunit.</text>
</comment>
<keyword evidence="7" id="KW-1185">Reference proteome</keyword>
<feature type="binding site" evidence="5">
    <location>
        <position position="275"/>
    </location>
    <ligand>
        <name>N(2)-acetyl-L-ornithine</name>
        <dbReference type="ChEBI" id="CHEBI:57805"/>
    </ligand>
</feature>
<feature type="binding site" evidence="5">
    <location>
        <position position="276"/>
    </location>
    <ligand>
        <name>pyridoxal 5'-phosphate</name>
        <dbReference type="ChEBI" id="CHEBI:597326"/>
    </ligand>
</feature>
<comment type="subunit">
    <text evidence="5">Homodimer.</text>
</comment>
<feature type="binding site" evidence="5">
    <location>
        <position position="136"/>
    </location>
    <ligand>
        <name>N(2)-acetyl-L-ornithine</name>
        <dbReference type="ChEBI" id="CHEBI:57805"/>
    </ligand>
</feature>
<dbReference type="PROSITE" id="PS00600">
    <property type="entry name" value="AA_TRANSFER_CLASS_3"/>
    <property type="match status" value="1"/>
</dbReference>
<dbReference type="Proteomes" id="UP000516360">
    <property type="component" value="Chromosome"/>
</dbReference>
<evidence type="ECO:0000313" key="6">
    <source>
        <dbReference type="EMBL" id="BCB95646.1"/>
    </source>
</evidence>
<dbReference type="NCBIfam" id="NF002325">
    <property type="entry name" value="PRK01278.1"/>
    <property type="match status" value="1"/>
</dbReference>
<protein>
    <recommendedName>
        <fullName evidence="5">Acetylornithine aminotransferase</fullName>
        <shortName evidence="5">ACOAT</shortName>
        <ecNumber evidence="5">2.6.1.11</ecNumber>
    </recommendedName>
</protein>
<organism evidence="6 7">
    <name type="scientific">Dissulfurispira thermophila</name>
    <dbReference type="NCBI Taxonomy" id="2715679"/>
    <lineage>
        <taxon>Bacteria</taxon>
        <taxon>Pseudomonadati</taxon>
        <taxon>Nitrospirota</taxon>
        <taxon>Thermodesulfovibrionia</taxon>
        <taxon>Thermodesulfovibrionales</taxon>
        <taxon>Dissulfurispiraceae</taxon>
        <taxon>Dissulfurispira</taxon>
    </lineage>
</organism>
<dbReference type="FunFam" id="3.40.640.10:FF:000004">
    <property type="entry name" value="Acetylornithine aminotransferase"/>
    <property type="match status" value="1"/>
</dbReference>
<dbReference type="EMBL" id="AP022873">
    <property type="protein sequence ID" value="BCB95646.1"/>
    <property type="molecule type" value="Genomic_DNA"/>
</dbReference>
<dbReference type="PANTHER" id="PTHR11986:SF79">
    <property type="entry name" value="ACETYLORNITHINE AMINOTRANSFERASE, MITOCHONDRIAL"/>
    <property type="match status" value="1"/>
</dbReference>
<sequence>MLDDSHRYLMNTYSRQPLVLRKGRGIKVWSADGKEYLDFVGGIAVNVLGHCHPKVVVAIQKQAQRLLHVSNLYHIEPQIKLAKLLCTHSFADKVFFCNSGAEANEAAIKLSRKYAKEHFDEKRFEIITALNSFHGRTLATVTATGQEKFQKGFEPLVPGFKYVPFNDINALRSAINKNTCAIMLEPIQGEGGVKVPSDDYFKEVREICNENGLLLILDEVQTGMGRTGKLFAYEHYGITPDIMTLAKGLGGGVPIGAMLATEKVAASFQPGNHASTFGGNPLVSAAAIATLETILEDGFILDNCNRMGAYFIKRLLELKDYYPEKIVDIRGKGLIIAVELTGDGSPIVKACLEKGVLINCTSGNVLRFTPPLIVEKKDIDHLIDVLEEVLSK</sequence>
<dbReference type="Pfam" id="PF00202">
    <property type="entry name" value="Aminotran_3"/>
    <property type="match status" value="1"/>
</dbReference>
<dbReference type="InterPro" id="IPR015424">
    <property type="entry name" value="PyrdxlP-dep_Trfase"/>
</dbReference>
<dbReference type="InterPro" id="IPR004636">
    <property type="entry name" value="AcOrn/SuccOrn_fam"/>
</dbReference>
<evidence type="ECO:0000256" key="1">
    <source>
        <dbReference type="ARBA" id="ARBA00022576"/>
    </source>
</evidence>
<comment type="similarity">
    <text evidence="5">Belongs to the class-III pyridoxal-phosphate-dependent aminotransferase family. ArgD subfamily.</text>
</comment>
<dbReference type="SUPFAM" id="SSF53383">
    <property type="entry name" value="PLP-dependent transferases"/>
    <property type="match status" value="1"/>
</dbReference>
<dbReference type="InterPro" id="IPR049704">
    <property type="entry name" value="Aminotrans_3_PPA_site"/>
</dbReference>
<dbReference type="InterPro" id="IPR015421">
    <property type="entry name" value="PyrdxlP-dep_Trfase_major"/>
</dbReference>
<keyword evidence="5" id="KW-0963">Cytoplasm</keyword>
<dbReference type="EC" id="2.6.1.11" evidence="5"/>
<dbReference type="KEGG" id="dtp:JZK55_05680"/>
<dbReference type="GO" id="GO:0003992">
    <property type="term" value="F:N2-acetyl-L-ornithine:2-oxoglutarate 5-aminotransferase activity"/>
    <property type="evidence" value="ECO:0007669"/>
    <property type="project" value="UniProtKB-UniRule"/>
</dbReference>
<dbReference type="HAMAP" id="MF_01107">
    <property type="entry name" value="ArgD_aminotrans_3"/>
    <property type="match status" value="1"/>
</dbReference>
<dbReference type="Gene3D" id="3.40.640.10">
    <property type="entry name" value="Type I PLP-dependent aspartate aminotransferase-like (Major domain)"/>
    <property type="match status" value="1"/>
</dbReference>
<dbReference type="InterPro" id="IPR015422">
    <property type="entry name" value="PyrdxlP-dep_Trfase_small"/>
</dbReference>
<dbReference type="NCBIfam" id="TIGR00707">
    <property type="entry name" value="argD"/>
    <property type="match status" value="1"/>
</dbReference>
<feature type="binding site" evidence="5">
    <location>
        <position position="133"/>
    </location>
    <ligand>
        <name>pyridoxal 5'-phosphate</name>
        <dbReference type="ChEBI" id="CHEBI:597326"/>
    </ligand>
</feature>
<dbReference type="Gene3D" id="3.90.1150.10">
    <property type="entry name" value="Aspartate Aminotransferase, domain 1"/>
    <property type="match status" value="1"/>
</dbReference>
<dbReference type="PIRSF" id="PIRSF000521">
    <property type="entry name" value="Transaminase_4ab_Lys_Orn"/>
    <property type="match status" value="1"/>
</dbReference>
<comment type="subcellular location">
    <subcellularLocation>
        <location evidence="5">Cytoplasm</location>
    </subcellularLocation>
</comment>
<evidence type="ECO:0000313" key="7">
    <source>
        <dbReference type="Proteomes" id="UP000516360"/>
    </source>
</evidence>
<dbReference type="PANTHER" id="PTHR11986">
    <property type="entry name" value="AMINOTRANSFERASE CLASS III"/>
    <property type="match status" value="1"/>
</dbReference>
<dbReference type="NCBIfam" id="NF002874">
    <property type="entry name" value="PRK03244.1"/>
    <property type="match status" value="1"/>
</dbReference>
<keyword evidence="3 5" id="KW-0808">Transferase</keyword>
<evidence type="ECO:0000256" key="3">
    <source>
        <dbReference type="ARBA" id="ARBA00022679"/>
    </source>
</evidence>
<comment type="catalytic activity">
    <reaction evidence="5">
        <text>N(2)-acetyl-L-ornithine + 2-oxoglutarate = N-acetyl-L-glutamate 5-semialdehyde + L-glutamate</text>
        <dbReference type="Rhea" id="RHEA:18049"/>
        <dbReference type="ChEBI" id="CHEBI:16810"/>
        <dbReference type="ChEBI" id="CHEBI:29123"/>
        <dbReference type="ChEBI" id="CHEBI:29985"/>
        <dbReference type="ChEBI" id="CHEBI:57805"/>
        <dbReference type="EC" id="2.6.1.11"/>
    </reaction>
</comment>
<evidence type="ECO:0000256" key="2">
    <source>
        <dbReference type="ARBA" id="ARBA00022605"/>
    </source>
</evidence>
<dbReference type="InterPro" id="IPR050103">
    <property type="entry name" value="Class-III_PLP-dep_AT"/>
</dbReference>
<keyword evidence="2 5" id="KW-0028">Amino-acid biosynthesis</keyword>
<gene>
    <name evidence="5 6" type="primary">argD</name>
    <name evidence="6" type="ORF">JZK55_05680</name>
</gene>
<feature type="binding site" evidence="5">
    <location>
        <begin position="100"/>
        <end position="101"/>
    </location>
    <ligand>
        <name>pyridoxal 5'-phosphate</name>
        <dbReference type="ChEBI" id="CHEBI:597326"/>
    </ligand>
</feature>
<feature type="binding site" evidence="5">
    <location>
        <begin position="218"/>
        <end position="221"/>
    </location>
    <ligand>
        <name>pyridoxal 5'-phosphate</name>
        <dbReference type="ChEBI" id="CHEBI:597326"/>
    </ligand>
</feature>
<comment type="pathway">
    <text evidence="5">Amino-acid biosynthesis; L-arginine biosynthesis; N(2)-acetyl-L-ornithine from L-glutamate: step 4/4.</text>
</comment>
<dbReference type="CDD" id="cd00610">
    <property type="entry name" value="OAT_like"/>
    <property type="match status" value="1"/>
</dbReference>
<feature type="modified residue" description="N6-(pyridoxal phosphate)lysine" evidence="5">
    <location>
        <position position="247"/>
    </location>
</feature>
<dbReference type="GO" id="GO:0006526">
    <property type="term" value="P:L-arginine biosynthetic process"/>
    <property type="evidence" value="ECO:0007669"/>
    <property type="project" value="UniProtKB-UniRule"/>
</dbReference>
<comment type="miscellaneous">
    <text evidence="5">May also have succinyldiaminopimelate aminotransferase activity, thus carrying out the corresponding step in lysine biosynthesis.</text>
</comment>
<dbReference type="InterPro" id="IPR005814">
    <property type="entry name" value="Aminotrans_3"/>
</dbReference>
<dbReference type="GO" id="GO:0005737">
    <property type="term" value="C:cytoplasm"/>
    <property type="evidence" value="ECO:0007669"/>
    <property type="project" value="UniProtKB-SubCell"/>
</dbReference>
<dbReference type="GO" id="GO:0030170">
    <property type="term" value="F:pyridoxal phosphate binding"/>
    <property type="evidence" value="ECO:0007669"/>
    <property type="project" value="InterPro"/>
</dbReference>
<name>A0A7G1H0T0_9BACT</name>
<keyword evidence="5" id="KW-0055">Arginine biosynthesis</keyword>
<evidence type="ECO:0000256" key="4">
    <source>
        <dbReference type="ARBA" id="ARBA00022898"/>
    </source>
</evidence>
<proteinExistence type="inferred from homology"/>
<dbReference type="GO" id="GO:0042802">
    <property type="term" value="F:identical protein binding"/>
    <property type="evidence" value="ECO:0007669"/>
    <property type="project" value="TreeGrafter"/>
</dbReference>
<keyword evidence="1 5" id="KW-0032">Aminotransferase</keyword>
<dbReference type="UniPathway" id="UPA00068">
    <property type="reaction ID" value="UER00109"/>
</dbReference>
<keyword evidence="4 5" id="KW-0663">Pyridoxal phosphate</keyword>
<reference evidence="6 7" key="1">
    <citation type="submission" date="2020-03" db="EMBL/GenBank/DDBJ databases">
        <title>Complete genome sequences of two sulfur-disproportionating bacterial strains T55J and Mzg5.</title>
        <authorList>
            <person name="Umezawa K."/>
            <person name="Kojima H."/>
            <person name="Kato Y."/>
            <person name="Fukui M."/>
        </authorList>
    </citation>
    <scope>NUCLEOTIDE SEQUENCE [LARGE SCALE GENOMIC DNA]</scope>
    <source>
        <strain evidence="6 7">T55J</strain>
    </source>
</reference>
<dbReference type="AlphaFoldDB" id="A0A7G1H0T0"/>
<evidence type="ECO:0000256" key="5">
    <source>
        <dbReference type="HAMAP-Rule" id="MF_01107"/>
    </source>
</evidence>